<feature type="domain" description="N-acetyltransferase" evidence="5">
    <location>
        <begin position="3"/>
        <end position="165"/>
    </location>
</feature>
<comment type="catalytic activity">
    <reaction evidence="4">
        <text>L-methionine sulfone + acetyl-CoA = N-acetyl-L-methionine sulfone + CoA + H(+)</text>
        <dbReference type="Rhea" id="RHEA:47656"/>
        <dbReference type="ChEBI" id="CHEBI:15378"/>
        <dbReference type="ChEBI" id="CHEBI:57287"/>
        <dbReference type="ChEBI" id="CHEBI:57288"/>
        <dbReference type="ChEBI" id="CHEBI:87824"/>
        <dbReference type="ChEBI" id="CHEBI:87825"/>
    </reaction>
</comment>
<evidence type="ECO:0000259" key="5">
    <source>
        <dbReference type="PROSITE" id="PS51186"/>
    </source>
</evidence>
<proteinExistence type="predicted"/>
<dbReference type="Pfam" id="PF00583">
    <property type="entry name" value="Acetyltransf_1"/>
    <property type="match status" value="1"/>
</dbReference>
<evidence type="ECO:0000256" key="2">
    <source>
        <dbReference type="ARBA" id="ARBA00023315"/>
    </source>
</evidence>
<gene>
    <name evidence="6" type="ORF">A7J57_17505</name>
</gene>
<accession>A0A176WZ77</accession>
<sequence>MTVELRDATVDDLCGIMEIYNDAVVNTTAIWNEIVVDLDNRKEWFSARRSRGFPVIVAILEGKVAGYASYGDWRAFDGYRHTREHSVYVHKDARGHGIGMRLMRALIDHAAGNDVHVLIAAIESENTASIRLHESLGFTVAGRFSEVGTKFGRWLDLTCMELKLG</sequence>
<dbReference type="GO" id="GO:0016747">
    <property type="term" value="F:acyltransferase activity, transferring groups other than amino-acyl groups"/>
    <property type="evidence" value="ECO:0007669"/>
    <property type="project" value="InterPro"/>
</dbReference>
<keyword evidence="2" id="KW-0012">Acyltransferase</keyword>
<comment type="catalytic activity">
    <reaction evidence="3">
        <text>L-methionine sulfoximine + acetyl-CoA = N-acetyl-L-methionine sulfoximine + CoA + H(+)</text>
        <dbReference type="Rhea" id="RHEA:47660"/>
        <dbReference type="ChEBI" id="CHEBI:15378"/>
        <dbReference type="ChEBI" id="CHEBI:57287"/>
        <dbReference type="ChEBI" id="CHEBI:57288"/>
        <dbReference type="ChEBI" id="CHEBI:87826"/>
        <dbReference type="ChEBI" id="CHEBI:87827"/>
    </reaction>
</comment>
<dbReference type="PANTHER" id="PTHR43072">
    <property type="entry name" value="N-ACETYLTRANSFERASE"/>
    <property type="match status" value="1"/>
</dbReference>
<reference evidence="6 7" key="1">
    <citation type="submission" date="2016-05" db="EMBL/GenBank/DDBJ databases">
        <authorList>
            <person name="Lavstsen T."/>
            <person name="Jespersen J.S."/>
        </authorList>
    </citation>
    <scope>NUCLEOTIDE SEQUENCE [LARGE SCALE GENOMIC DNA]</scope>
    <source>
        <strain evidence="6 7">KCJ1736</strain>
    </source>
</reference>
<keyword evidence="1 6" id="KW-0808">Transferase</keyword>
<protein>
    <submittedName>
        <fullName evidence="6">Acetyltransferase</fullName>
    </submittedName>
</protein>
<dbReference type="Gene3D" id="3.40.630.30">
    <property type="match status" value="1"/>
</dbReference>
<evidence type="ECO:0000256" key="1">
    <source>
        <dbReference type="ARBA" id="ARBA00022679"/>
    </source>
</evidence>
<dbReference type="RefSeq" id="WP_063950919.1">
    <property type="nucleotide sequence ID" value="NZ_LXPS01000038.1"/>
</dbReference>
<dbReference type="Proteomes" id="UP000077098">
    <property type="component" value="Unassembled WGS sequence"/>
</dbReference>
<dbReference type="AlphaFoldDB" id="A0A176WZ77"/>
<evidence type="ECO:0000256" key="3">
    <source>
        <dbReference type="ARBA" id="ARBA00050603"/>
    </source>
</evidence>
<dbReference type="PROSITE" id="PS51186">
    <property type="entry name" value="GNAT"/>
    <property type="match status" value="1"/>
</dbReference>
<dbReference type="PANTHER" id="PTHR43072:SF23">
    <property type="entry name" value="UPF0039 PROTEIN C11D3.02C"/>
    <property type="match status" value="1"/>
</dbReference>
<dbReference type="SUPFAM" id="SSF55729">
    <property type="entry name" value="Acyl-CoA N-acyltransferases (Nat)"/>
    <property type="match status" value="1"/>
</dbReference>
<name>A0A176WZ77_AGRTU</name>
<evidence type="ECO:0000313" key="7">
    <source>
        <dbReference type="Proteomes" id="UP000077098"/>
    </source>
</evidence>
<dbReference type="FunFam" id="3.40.630.30:FF:000026">
    <property type="entry name" value="Phosphinothricin acetyltransferase"/>
    <property type="match status" value="1"/>
</dbReference>
<comment type="caution">
    <text evidence="6">The sequence shown here is derived from an EMBL/GenBank/DDBJ whole genome shotgun (WGS) entry which is preliminary data.</text>
</comment>
<evidence type="ECO:0000256" key="4">
    <source>
        <dbReference type="ARBA" id="ARBA00051334"/>
    </source>
</evidence>
<dbReference type="InterPro" id="IPR000182">
    <property type="entry name" value="GNAT_dom"/>
</dbReference>
<organism evidence="6 7">
    <name type="scientific">Agrobacterium tumefaciens</name>
    <dbReference type="NCBI Taxonomy" id="358"/>
    <lineage>
        <taxon>Bacteria</taxon>
        <taxon>Pseudomonadati</taxon>
        <taxon>Pseudomonadota</taxon>
        <taxon>Alphaproteobacteria</taxon>
        <taxon>Hyphomicrobiales</taxon>
        <taxon>Rhizobiaceae</taxon>
        <taxon>Rhizobium/Agrobacterium group</taxon>
        <taxon>Agrobacterium</taxon>
        <taxon>Agrobacterium tumefaciens complex</taxon>
    </lineage>
</organism>
<dbReference type="CDD" id="cd04301">
    <property type="entry name" value="NAT_SF"/>
    <property type="match status" value="1"/>
</dbReference>
<dbReference type="InterPro" id="IPR016181">
    <property type="entry name" value="Acyl_CoA_acyltransferase"/>
</dbReference>
<evidence type="ECO:0000313" key="6">
    <source>
        <dbReference type="EMBL" id="OAE38282.1"/>
    </source>
</evidence>
<dbReference type="EMBL" id="LXPS01000038">
    <property type="protein sequence ID" value="OAE38282.1"/>
    <property type="molecule type" value="Genomic_DNA"/>
</dbReference>